<comment type="caution">
    <text evidence="3">The sequence shown here is derived from an EMBL/GenBank/DDBJ whole genome shotgun (WGS) entry which is preliminary data.</text>
</comment>
<reference evidence="4" key="1">
    <citation type="submission" date="2018-11" db="EMBL/GenBank/DDBJ databases">
        <title>Chitinophaga lutea sp.nov., isolate from arsenic contaminated soil.</title>
        <authorList>
            <person name="Zong Y."/>
        </authorList>
    </citation>
    <scope>NUCLEOTIDE SEQUENCE [LARGE SCALE GENOMIC DNA]</scope>
    <source>
        <strain evidence="4">YLT18</strain>
    </source>
</reference>
<dbReference type="InterPro" id="IPR036908">
    <property type="entry name" value="RlpA-like_sf"/>
</dbReference>
<dbReference type="InterPro" id="IPR036779">
    <property type="entry name" value="LysM_dom_sf"/>
</dbReference>
<sequence length="358" mass="38648">MLKSVLIGVLMTGAIRVAAQDTLIVQGSSPDLYLTHSVKKGETWYSLGRAYGLSPKDIAAKNKMQMDQGLSLGKQITIPLNKNNFVQAKSAGSGTRPVYHRVLEKETLYRIHVKYDKVPLDNVREWNRFSGDGVQKDAYLIVGYVKGNGQSVILPTSTPSAPSAPEVAVNTPKPQPAAPETKPIPKPQPAAPETKPTQPAEPEAKPITRSQPAAPETKPVPKSQPAEPETAPAEKEPTVTTSIGRTPSIPEGGFEQQYQQQTNNGRDVTGEKGPGSWFKSNAVVGSGKYYALHNTAPRGTIVKVTNPLTGRSIYAKVLDAIPQLKANANLIIKLSDAAQDALGINESRFYCELSYDEK</sequence>
<protein>
    <submittedName>
        <fullName evidence="3">LysM peptidoglycan-binding domain-containing protein</fullName>
    </submittedName>
</protein>
<feature type="compositionally biased region" description="Polar residues" evidence="1">
    <location>
        <begin position="256"/>
        <end position="266"/>
    </location>
</feature>
<feature type="domain" description="LysM" evidence="2">
    <location>
        <begin position="34"/>
        <end position="78"/>
    </location>
</feature>
<dbReference type="SUPFAM" id="SSF54106">
    <property type="entry name" value="LysM domain"/>
    <property type="match status" value="1"/>
</dbReference>
<feature type="compositionally biased region" description="Pro residues" evidence="1">
    <location>
        <begin position="173"/>
        <end position="190"/>
    </location>
</feature>
<dbReference type="AlphaFoldDB" id="A0A3N4MD91"/>
<proteinExistence type="predicted"/>
<dbReference type="PROSITE" id="PS51782">
    <property type="entry name" value="LYSM"/>
    <property type="match status" value="1"/>
</dbReference>
<evidence type="ECO:0000256" key="1">
    <source>
        <dbReference type="SAM" id="MobiDB-lite"/>
    </source>
</evidence>
<evidence type="ECO:0000313" key="4">
    <source>
        <dbReference type="Proteomes" id="UP000279089"/>
    </source>
</evidence>
<organism evidence="3 4">
    <name type="scientific">Chitinophaga barathri</name>
    <dbReference type="NCBI Taxonomy" id="1647451"/>
    <lineage>
        <taxon>Bacteria</taxon>
        <taxon>Pseudomonadati</taxon>
        <taxon>Bacteroidota</taxon>
        <taxon>Chitinophagia</taxon>
        <taxon>Chitinophagales</taxon>
        <taxon>Chitinophagaceae</taxon>
        <taxon>Chitinophaga</taxon>
    </lineage>
</organism>
<dbReference type="Pfam" id="PF01476">
    <property type="entry name" value="LysM"/>
    <property type="match status" value="1"/>
</dbReference>
<dbReference type="SMART" id="SM00257">
    <property type="entry name" value="LysM"/>
    <property type="match status" value="2"/>
</dbReference>
<dbReference type="EMBL" id="RMBX01000019">
    <property type="protein sequence ID" value="RPD38040.1"/>
    <property type="molecule type" value="Genomic_DNA"/>
</dbReference>
<evidence type="ECO:0000259" key="2">
    <source>
        <dbReference type="PROSITE" id="PS51782"/>
    </source>
</evidence>
<dbReference type="RefSeq" id="WP_120519308.1">
    <property type="nucleotide sequence ID" value="NZ_QXZY01000018.1"/>
</dbReference>
<dbReference type="Proteomes" id="UP000279089">
    <property type="component" value="Unassembled WGS sequence"/>
</dbReference>
<dbReference type="InterPro" id="IPR018392">
    <property type="entry name" value="LysM"/>
</dbReference>
<accession>A0A3N4MD91</accession>
<gene>
    <name evidence="3" type="ORF">EG028_26875</name>
</gene>
<dbReference type="OrthoDB" id="2149800at2"/>
<evidence type="ECO:0000313" key="3">
    <source>
        <dbReference type="EMBL" id="RPD38040.1"/>
    </source>
</evidence>
<keyword evidence="4" id="KW-1185">Reference proteome</keyword>
<dbReference type="Gene3D" id="2.40.40.10">
    <property type="entry name" value="RlpA-like domain"/>
    <property type="match status" value="1"/>
</dbReference>
<feature type="compositionally biased region" description="Low complexity" evidence="1">
    <location>
        <begin position="155"/>
        <end position="165"/>
    </location>
</feature>
<name>A0A3N4MD91_9BACT</name>
<dbReference type="Gene3D" id="3.10.350.10">
    <property type="entry name" value="LysM domain"/>
    <property type="match status" value="1"/>
</dbReference>
<feature type="region of interest" description="Disordered" evidence="1">
    <location>
        <begin position="155"/>
        <end position="275"/>
    </location>
</feature>